<accession>A0A3N0E717</accession>
<gene>
    <name evidence="1" type="ORF">EFW17_15515</name>
</gene>
<sequence length="106" mass="11700">MISRAFCLVAGVAIGGYVVHKLNRTARAWSPGGIASRVEDRVADYRAALREFNEDVQNTMDAREAELLRRYHPAGGHEPAGRGAVMPGRAIEAHRTIESHDYKDGR</sequence>
<comment type="caution">
    <text evidence="1">The sequence shown here is derived from an EMBL/GenBank/DDBJ whole genome shotgun (WGS) entry which is preliminary data.</text>
</comment>
<dbReference type="RefSeq" id="WP_123202112.1">
    <property type="nucleotide sequence ID" value="NZ_RJMB01000015.1"/>
</dbReference>
<name>A0A3N0E717_9ACTN</name>
<protein>
    <submittedName>
        <fullName evidence="1">Uncharacterized protein</fullName>
    </submittedName>
</protein>
<organism evidence="1 2">
    <name type="scientific">Halostreptopolyspora alba</name>
    <dbReference type="NCBI Taxonomy" id="2487137"/>
    <lineage>
        <taxon>Bacteria</taxon>
        <taxon>Bacillati</taxon>
        <taxon>Actinomycetota</taxon>
        <taxon>Actinomycetes</taxon>
        <taxon>Streptosporangiales</taxon>
        <taxon>Nocardiopsidaceae</taxon>
        <taxon>Halostreptopolyspora</taxon>
    </lineage>
</organism>
<dbReference type="AlphaFoldDB" id="A0A3N0E717"/>
<reference evidence="1 2" key="1">
    <citation type="submission" date="2018-11" db="EMBL/GenBank/DDBJ databases">
        <title>The genome draft of YIM 96095.</title>
        <authorList>
            <person name="Tang S.-K."/>
            <person name="Chunyu W.-X."/>
            <person name="Feng Y.-Z."/>
        </authorList>
    </citation>
    <scope>NUCLEOTIDE SEQUENCE [LARGE SCALE GENOMIC DNA]</scope>
    <source>
        <strain evidence="1 2">YIM 96095</strain>
    </source>
</reference>
<evidence type="ECO:0000313" key="1">
    <source>
        <dbReference type="EMBL" id="RNL83651.1"/>
    </source>
</evidence>
<dbReference type="EMBL" id="RJMB01000015">
    <property type="protein sequence ID" value="RNL83651.1"/>
    <property type="molecule type" value="Genomic_DNA"/>
</dbReference>
<proteinExistence type="predicted"/>
<dbReference type="Proteomes" id="UP000269198">
    <property type="component" value="Unassembled WGS sequence"/>
</dbReference>
<evidence type="ECO:0000313" key="2">
    <source>
        <dbReference type="Proteomes" id="UP000269198"/>
    </source>
</evidence>
<dbReference type="OrthoDB" id="3432001at2"/>
<keyword evidence="2" id="KW-1185">Reference proteome</keyword>